<feature type="region of interest" description="Disordered" evidence="5">
    <location>
        <begin position="780"/>
        <end position="856"/>
    </location>
</feature>
<organism evidence="9 10">
    <name type="scientific">Cryoendolithus antarcticus</name>
    <dbReference type="NCBI Taxonomy" id="1507870"/>
    <lineage>
        <taxon>Eukaryota</taxon>
        <taxon>Fungi</taxon>
        <taxon>Dikarya</taxon>
        <taxon>Ascomycota</taxon>
        <taxon>Pezizomycotina</taxon>
        <taxon>Dothideomycetes</taxon>
        <taxon>Dothideomycetidae</taxon>
        <taxon>Cladosporiales</taxon>
        <taxon>Cladosporiaceae</taxon>
        <taxon>Cryoendolithus</taxon>
    </lineage>
</organism>
<feature type="region of interest" description="Disordered" evidence="5">
    <location>
        <begin position="481"/>
        <end position="510"/>
    </location>
</feature>
<dbReference type="InterPro" id="IPR001876">
    <property type="entry name" value="Znf_RanBP2"/>
</dbReference>
<dbReference type="STRING" id="1507870.A0A1V8SNM3"/>
<evidence type="ECO:0000259" key="7">
    <source>
        <dbReference type="PROSITE" id="PS50199"/>
    </source>
</evidence>
<dbReference type="GO" id="GO:0006281">
    <property type="term" value="P:DNA repair"/>
    <property type="evidence" value="ECO:0007669"/>
    <property type="project" value="TreeGrafter"/>
</dbReference>
<dbReference type="PROSITE" id="PS50199">
    <property type="entry name" value="ZF_RANBP2_2"/>
    <property type="match status" value="1"/>
</dbReference>
<feature type="compositionally biased region" description="Pro residues" evidence="5">
    <location>
        <begin position="793"/>
        <end position="802"/>
    </location>
</feature>
<dbReference type="InterPro" id="IPR013536">
    <property type="entry name" value="WLM_dom"/>
</dbReference>
<dbReference type="Gene3D" id="1.10.132.20">
    <property type="entry name" value="Ribosome-recycling factor"/>
    <property type="match status" value="1"/>
</dbReference>
<feature type="domain" description="WLM" evidence="8">
    <location>
        <begin position="276"/>
        <end position="478"/>
    </location>
</feature>
<evidence type="ECO:0000256" key="6">
    <source>
        <dbReference type="SAM" id="Phobius"/>
    </source>
</evidence>
<reference evidence="10" key="1">
    <citation type="submission" date="2017-03" db="EMBL/GenBank/DDBJ databases">
        <title>Genomes of endolithic fungi from Antarctica.</title>
        <authorList>
            <person name="Coleine C."/>
            <person name="Masonjones S."/>
            <person name="Stajich J.E."/>
        </authorList>
    </citation>
    <scope>NUCLEOTIDE SEQUENCE [LARGE SCALE GENOMIC DNA]</scope>
    <source>
        <strain evidence="10">CCFEE 5527</strain>
    </source>
</reference>
<proteinExistence type="predicted"/>
<keyword evidence="3" id="KW-0862">Zinc</keyword>
<keyword evidence="6" id="KW-0472">Membrane</keyword>
<feature type="domain" description="RanBP2-type" evidence="7">
    <location>
        <begin position="679"/>
        <end position="708"/>
    </location>
</feature>
<feature type="compositionally biased region" description="Low complexity" evidence="5">
    <location>
        <begin position="444"/>
        <end position="457"/>
    </location>
</feature>
<dbReference type="PROSITE" id="PS50330">
    <property type="entry name" value="UIM"/>
    <property type="match status" value="1"/>
</dbReference>
<feature type="transmembrane region" description="Helical" evidence="6">
    <location>
        <begin position="1128"/>
        <end position="1147"/>
    </location>
</feature>
<feature type="region of interest" description="Disordered" evidence="5">
    <location>
        <begin position="584"/>
        <end position="664"/>
    </location>
</feature>
<feature type="compositionally biased region" description="Polar residues" evidence="5">
    <location>
        <begin position="19"/>
        <end position="28"/>
    </location>
</feature>
<dbReference type="GO" id="GO:0005634">
    <property type="term" value="C:nucleus"/>
    <property type="evidence" value="ECO:0007669"/>
    <property type="project" value="TreeGrafter"/>
</dbReference>
<dbReference type="InterPro" id="IPR023584">
    <property type="entry name" value="Ribosome_recyc_fac_dom"/>
</dbReference>
<feature type="transmembrane region" description="Helical" evidence="6">
    <location>
        <begin position="1104"/>
        <end position="1121"/>
    </location>
</feature>
<dbReference type="InterPro" id="IPR053000">
    <property type="entry name" value="WSS1-like_metalloprotease"/>
</dbReference>
<keyword evidence="10" id="KW-1185">Reference proteome</keyword>
<keyword evidence="6" id="KW-1133">Transmembrane helix</keyword>
<feature type="region of interest" description="Disordered" evidence="5">
    <location>
        <begin position="19"/>
        <end position="54"/>
    </location>
</feature>
<dbReference type="Proteomes" id="UP000192596">
    <property type="component" value="Unassembled WGS sequence"/>
</dbReference>
<feature type="compositionally biased region" description="Polar residues" evidence="5">
    <location>
        <begin position="637"/>
        <end position="651"/>
    </location>
</feature>
<feature type="region of interest" description="Disordered" evidence="5">
    <location>
        <begin position="881"/>
        <end position="935"/>
    </location>
</feature>
<dbReference type="SUPFAM" id="SSF55194">
    <property type="entry name" value="Ribosome recycling factor, RRF"/>
    <property type="match status" value="1"/>
</dbReference>
<dbReference type="PANTHER" id="PTHR46622:SF1">
    <property type="entry name" value="DNA-DEPENDENT METALLOPROTEASE WSS1"/>
    <property type="match status" value="1"/>
</dbReference>
<feature type="region of interest" description="Disordered" evidence="5">
    <location>
        <begin position="436"/>
        <end position="459"/>
    </location>
</feature>
<dbReference type="OrthoDB" id="261960at2759"/>
<dbReference type="GO" id="GO:0008270">
    <property type="term" value="F:zinc ion binding"/>
    <property type="evidence" value="ECO:0007669"/>
    <property type="project" value="UniProtKB-KW"/>
</dbReference>
<sequence length="1181" mass="129053">MNDETQWTSVYSRAALQRSFSTSPQWQKKSGGKPSQEAKQANPKSSVSAEEDPYDFTTLEADIASSIERLKTDLSKLRAGGRFNPEVVENLRVQPQKGSNQTVKLSDVAQVIPKGRTVQVIVGESDHLKPVSTAISSSTLSLTPQPDPTGSNPLLLLVSIPPPTADSRRATLAEATKAGEKASTAVRDARGKHQKKLRALQLAKSVRPDDLKKAGGLMEKVVEKGAAEVKRVVDGARKVLDSGEDTMADYGGPQYTSRNRTARDGGPKGVQRNFATSLKEHEPLFDTYEHLSGLERGDAALTMLRKIASTVKPIMSKRGWRVQILAEFLPAEQNLLGLNVNKGYKICIRLRYHNNPDLFLPLEQVVDTMLHELSHIIWGEHDSNFHRLWDELRDEHETLVRKGYTGEGFLGAGRKVGGIGYRAPSLHEMRRLAQVSAEKRKKQSSLSAGSGRRLGGAPLTQGVDAREVIAGQTLMRSTINRGCASGRKDAGQLSLQSEKGSFRTKAEEDDANDRAIAQAIYDLMEEEEEGKLKGTLNSAPTNGGLGWSEDRGLYEPVKPQISAANNSQPSMPTEDEQLRWAMEESTRANRDAPDSDPQGLPPECLISPISPRSSRRIDPQPLGPDDEPPMSLFSPVSPLTQPPSALTSNPPAITPPRAQPLEPQRNSSITNLDISEPFNPDQWTCEICTCINPVQFLACDACGVERSSAPPKLKRKTTITGGSANGMSATVLPTVTRPIEDDFTMAQQSPTAQGFVFRNSIIDAQRNASMPSILYGQTNDMPPDDSHFHAVAAPPPTPPAPEPHIRAASPRTHHGQRQHAEYRSASQPPTPNLSIFPADHGLHEPKHSSSRSISPIGNLAPVPPAFTEVHDVHAARRATISRPSTPRGISTRASFSQNSPRGTLERGIVMNEKPRTSRSRLREHSPGGMSFTSTVRPTNRKTYLINGQTTFAQRVFDAGKRDLLYDLKQSSRVPWRFKDDKQGTLDLSTLLRMQQHVLQQKIVEQVRAIGERGAWMEIGVGETLKEYCQTARDLDYMLQTSSLLPAGNPDPFLLSTSDPLQSLLLEEGQLVARRPHPELDNPLLTPRLPTLKRTPSARRRLRRILGVVAAVVALLVPYLLATLVKGELARVVVACACIALFAMGAVISRMPGLVAGLATLAYAAAVTLLMGVKPAYYFADS</sequence>
<name>A0A1V8SNM3_9PEZI</name>
<feature type="transmembrane region" description="Helical" evidence="6">
    <location>
        <begin position="1153"/>
        <end position="1172"/>
    </location>
</feature>
<dbReference type="Pfam" id="PF08325">
    <property type="entry name" value="WLM"/>
    <property type="match status" value="1"/>
</dbReference>
<dbReference type="GO" id="GO:0008237">
    <property type="term" value="F:metallopeptidase activity"/>
    <property type="evidence" value="ECO:0007669"/>
    <property type="project" value="TreeGrafter"/>
</dbReference>
<dbReference type="InterPro" id="IPR003903">
    <property type="entry name" value="UIM_dom"/>
</dbReference>
<dbReference type="Gene3D" id="3.30.1360.40">
    <property type="match status" value="1"/>
</dbReference>
<gene>
    <name evidence="9" type="ORF">B0A48_13831</name>
</gene>
<dbReference type="EMBL" id="NAJO01000035">
    <property type="protein sequence ID" value="OQO00482.1"/>
    <property type="molecule type" value="Genomic_DNA"/>
</dbReference>
<dbReference type="InParanoid" id="A0A1V8SNM3"/>
<evidence type="ECO:0000259" key="8">
    <source>
        <dbReference type="PROSITE" id="PS51397"/>
    </source>
</evidence>
<accession>A0A1V8SNM3</accession>
<dbReference type="InterPro" id="IPR036191">
    <property type="entry name" value="RRF_sf"/>
</dbReference>
<evidence type="ECO:0000256" key="4">
    <source>
        <dbReference type="PROSITE-ProRule" id="PRU00322"/>
    </source>
</evidence>
<evidence type="ECO:0000313" key="10">
    <source>
        <dbReference type="Proteomes" id="UP000192596"/>
    </source>
</evidence>
<keyword evidence="2 4" id="KW-0863">Zinc-finger</keyword>
<dbReference type="AlphaFoldDB" id="A0A1V8SNM3"/>
<feature type="region of interest" description="Disordered" evidence="5">
    <location>
        <begin position="531"/>
        <end position="552"/>
    </location>
</feature>
<evidence type="ECO:0000256" key="5">
    <source>
        <dbReference type="SAM" id="MobiDB-lite"/>
    </source>
</evidence>
<dbReference type="Pfam" id="PF01765">
    <property type="entry name" value="RRF"/>
    <property type="match status" value="1"/>
</dbReference>
<protein>
    <recommendedName>
        <fullName evidence="11">WLM domain-containing protein</fullName>
    </recommendedName>
</protein>
<evidence type="ECO:0000256" key="3">
    <source>
        <dbReference type="ARBA" id="ARBA00022833"/>
    </source>
</evidence>
<comment type="caution">
    <text evidence="9">The sequence shown here is derived from an EMBL/GenBank/DDBJ whole genome shotgun (WGS) entry which is preliminary data.</text>
</comment>
<dbReference type="PANTHER" id="PTHR46622">
    <property type="entry name" value="DNA-DEPENDENT METALLOPROTEASE WSS1"/>
    <property type="match status" value="1"/>
</dbReference>
<evidence type="ECO:0000256" key="1">
    <source>
        <dbReference type="ARBA" id="ARBA00022723"/>
    </source>
</evidence>
<feature type="compositionally biased region" description="Basic and acidic residues" evidence="5">
    <location>
        <begin position="584"/>
        <end position="593"/>
    </location>
</feature>
<evidence type="ECO:0008006" key="11">
    <source>
        <dbReference type="Google" id="ProtNLM"/>
    </source>
</evidence>
<evidence type="ECO:0000313" key="9">
    <source>
        <dbReference type="EMBL" id="OQO00482.1"/>
    </source>
</evidence>
<keyword evidence="1" id="KW-0479">Metal-binding</keyword>
<feature type="compositionally biased region" description="Basic and acidic residues" evidence="5">
    <location>
        <begin position="912"/>
        <end position="925"/>
    </location>
</feature>
<feature type="region of interest" description="Disordered" evidence="5">
    <location>
        <begin position="244"/>
        <end position="268"/>
    </location>
</feature>
<feature type="compositionally biased region" description="Polar residues" evidence="5">
    <location>
        <begin position="37"/>
        <end position="48"/>
    </location>
</feature>
<dbReference type="PROSITE" id="PS51397">
    <property type="entry name" value="WLM"/>
    <property type="match status" value="1"/>
</dbReference>
<dbReference type="PROSITE" id="PS01358">
    <property type="entry name" value="ZF_RANBP2_1"/>
    <property type="match status" value="1"/>
</dbReference>
<feature type="compositionally biased region" description="Polar residues" evidence="5">
    <location>
        <begin position="881"/>
        <end position="901"/>
    </location>
</feature>
<evidence type="ECO:0000256" key="2">
    <source>
        <dbReference type="ARBA" id="ARBA00022771"/>
    </source>
</evidence>
<keyword evidence="6" id="KW-0812">Transmembrane</keyword>